<protein>
    <submittedName>
        <fullName evidence="1">Uncharacterized protein</fullName>
    </submittedName>
</protein>
<dbReference type="AlphaFoldDB" id="A0A0C2I729"/>
<evidence type="ECO:0000313" key="1">
    <source>
        <dbReference type="EMBL" id="KII61003.1"/>
    </source>
</evidence>
<name>A0A0C2I729_THEKT</name>
<sequence>MQAKYPQSISDKEDKENVRCLNNYNDIYQKSQRTFGTPISTNLPGQQQLQLLDGSFKHPKEAFEKNIDNSNESAVTQGKSLIPYELIDLFSLSHLCLSFN</sequence>
<reference evidence="1 2" key="1">
    <citation type="journal article" date="2014" name="Genome Biol. Evol.">
        <title>The genome of the myxosporean Thelohanellus kitauei shows adaptations to nutrient acquisition within its fish host.</title>
        <authorList>
            <person name="Yang Y."/>
            <person name="Xiong J."/>
            <person name="Zhou Z."/>
            <person name="Huo F."/>
            <person name="Miao W."/>
            <person name="Ran C."/>
            <person name="Liu Y."/>
            <person name="Zhang J."/>
            <person name="Feng J."/>
            <person name="Wang M."/>
            <person name="Wang M."/>
            <person name="Wang L."/>
            <person name="Yao B."/>
        </authorList>
    </citation>
    <scope>NUCLEOTIDE SEQUENCE [LARGE SCALE GENOMIC DNA]</scope>
    <source>
        <strain evidence="1">Wuqing</strain>
    </source>
</reference>
<proteinExistence type="predicted"/>
<accession>A0A0C2I729</accession>
<keyword evidence="2" id="KW-1185">Reference proteome</keyword>
<dbReference type="Proteomes" id="UP000031668">
    <property type="component" value="Unassembled WGS sequence"/>
</dbReference>
<dbReference type="EMBL" id="JWZT01005390">
    <property type="protein sequence ID" value="KII61003.1"/>
    <property type="molecule type" value="Genomic_DNA"/>
</dbReference>
<gene>
    <name evidence="1" type="ORF">RF11_13977</name>
</gene>
<organism evidence="1 2">
    <name type="scientific">Thelohanellus kitauei</name>
    <name type="common">Myxosporean</name>
    <dbReference type="NCBI Taxonomy" id="669202"/>
    <lineage>
        <taxon>Eukaryota</taxon>
        <taxon>Metazoa</taxon>
        <taxon>Cnidaria</taxon>
        <taxon>Myxozoa</taxon>
        <taxon>Myxosporea</taxon>
        <taxon>Bivalvulida</taxon>
        <taxon>Platysporina</taxon>
        <taxon>Myxobolidae</taxon>
        <taxon>Thelohanellus</taxon>
    </lineage>
</organism>
<evidence type="ECO:0000313" key="2">
    <source>
        <dbReference type="Proteomes" id="UP000031668"/>
    </source>
</evidence>
<comment type="caution">
    <text evidence="1">The sequence shown here is derived from an EMBL/GenBank/DDBJ whole genome shotgun (WGS) entry which is preliminary data.</text>
</comment>